<proteinExistence type="predicted"/>
<dbReference type="InterPro" id="IPR043140">
    <property type="entry name" value="Ribosomal_uS14_sf"/>
</dbReference>
<dbReference type="Proteomes" id="UP000460257">
    <property type="component" value="Unassembled WGS sequence"/>
</dbReference>
<organism evidence="1 2">
    <name type="scientific">Candidatus Weimeria bifida</name>
    <dbReference type="NCBI Taxonomy" id="2599074"/>
    <lineage>
        <taxon>Bacteria</taxon>
        <taxon>Bacillati</taxon>
        <taxon>Bacillota</taxon>
        <taxon>Clostridia</taxon>
        <taxon>Lachnospirales</taxon>
        <taxon>Lachnospiraceae</taxon>
        <taxon>Candidatus Weimeria</taxon>
    </lineage>
</organism>
<protein>
    <recommendedName>
        <fullName evidence="3">30S ribosomal protein S14</fullName>
    </recommendedName>
</protein>
<reference evidence="1" key="1">
    <citation type="journal article" date="2020" name="Appl. Environ. Microbiol.">
        <title>Medium-Chain Fatty Acid Synthesis by 'Candidatus Weimeria bifida' gen. nov., sp. nov., and 'Candidatus Pseudoramibacter fermentans' sp. nov.</title>
        <authorList>
            <person name="Scarborough M.J."/>
            <person name="Myers K.S."/>
            <person name="Donohue T.J."/>
            <person name="Noguera D.R."/>
        </authorList>
    </citation>
    <scope>NUCLEOTIDE SEQUENCE</scope>
    <source>
        <strain evidence="1">LCO1.1</strain>
    </source>
</reference>
<gene>
    <name evidence="1" type="ORF">FRC54_00130</name>
</gene>
<sequence>MKQQRKPKYFTRAYTRCKICGRPHSAKILVSTACRVCSVSSIIRRNHWCTPRHHW</sequence>
<evidence type="ECO:0000313" key="2">
    <source>
        <dbReference type="Proteomes" id="UP000460257"/>
    </source>
</evidence>
<comment type="caution">
    <text evidence="1">The sequence shown here is derived from an EMBL/GenBank/DDBJ whole genome shotgun (WGS) entry which is preliminary data.</text>
</comment>
<evidence type="ECO:0008006" key="3">
    <source>
        <dbReference type="Google" id="ProtNLM"/>
    </source>
</evidence>
<dbReference type="AlphaFoldDB" id="A0A6N7IVX7"/>
<accession>A0A6N7IVX7</accession>
<dbReference type="EMBL" id="VOGC01000001">
    <property type="protein sequence ID" value="MQN00413.1"/>
    <property type="molecule type" value="Genomic_DNA"/>
</dbReference>
<name>A0A6N7IVX7_9FIRM</name>
<evidence type="ECO:0000313" key="1">
    <source>
        <dbReference type="EMBL" id="MQN00413.1"/>
    </source>
</evidence>
<keyword evidence="2" id="KW-1185">Reference proteome</keyword>
<dbReference type="Gene3D" id="4.10.830.10">
    <property type="entry name" value="30s Ribosomal Protein S14, Chain N"/>
    <property type="match status" value="1"/>
</dbReference>